<accession>A0A0F9LPJ2</accession>
<comment type="caution">
    <text evidence="5">The sequence shown here is derived from an EMBL/GenBank/DDBJ whole genome shotgun (WGS) entry which is preliminary data.</text>
</comment>
<feature type="region of interest" description="Disordered" evidence="3">
    <location>
        <begin position="83"/>
        <end position="118"/>
    </location>
</feature>
<dbReference type="InterPro" id="IPR050057">
    <property type="entry name" value="Prokaryotic/Mito_RF"/>
</dbReference>
<dbReference type="PANTHER" id="PTHR43804:SF7">
    <property type="entry name" value="LD18447P"/>
    <property type="match status" value="1"/>
</dbReference>
<feature type="compositionally biased region" description="Basic and acidic residues" evidence="3">
    <location>
        <begin position="83"/>
        <end position="95"/>
    </location>
</feature>
<dbReference type="Gene3D" id="3.30.160.20">
    <property type="match status" value="1"/>
</dbReference>
<evidence type="ECO:0000256" key="3">
    <source>
        <dbReference type="SAM" id="MobiDB-lite"/>
    </source>
</evidence>
<feature type="domain" description="Prokaryotic-type class I peptide chain release factors" evidence="4">
    <location>
        <begin position="12"/>
        <end position="112"/>
    </location>
</feature>
<comment type="similarity">
    <text evidence="1">Belongs to the prokaryotic/mitochondrial release factor family.</text>
</comment>
<sequence>MEKYSIDLTNLRKEVRIDYFKSSGPGGQHKNKTMSCVRLFHKPTGIRVVATESRSQIRNRALAFKRLQVKLMELNIEEKERIPTSKPRYAKERILQNKKKRSQKKQLRKEISSSEIEF</sequence>
<dbReference type="GO" id="GO:0003747">
    <property type="term" value="F:translation release factor activity"/>
    <property type="evidence" value="ECO:0007669"/>
    <property type="project" value="InterPro"/>
</dbReference>
<dbReference type="AlphaFoldDB" id="A0A0F9LPJ2"/>
<dbReference type="SUPFAM" id="SSF75620">
    <property type="entry name" value="Release factor"/>
    <property type="match status" value="1"/>
</dbReference>
<keyword evidence="2" id="KW-0488">Methylation</keyword>
<reference evidence="5" key="1">
    <citation type="journal article" date="2015" name="Nature">
        <title>Complex archaea that bridge the gap between prokaryotes and eukaryotes.</title>
        <authorList>
            <person name="Spang A."/>
            <person name="Saw J.H."/>
            <person name="Jorgensen S.L."/>
            <person name="Zaremba-Niedzwiedzka K."/>
            <person name="Martijn J."/>
            <person name="Lind A.E."/>
            <person name="van Eijk R."/>
            <person name="Schleper C."/>
            <person name="Guy L."/>
            <person name="Ettema T.J."/>
        </authorList>
    </citation>
    <scope>NUCLEOTIDE SEQUENCE</scope>
</reference>
<evidence type="ECO:0000256" key="1">
    <source>
        <dbReference type="ARBA" id="ARBA00010835"/>
    </source>
</evidence>
<proteinExistence type="inferred from homology"/>
<evidence type="ECO:0000259" key="4">
    <source>
        <dbReference type="Pfam" id="PF00472"/>
    </source>
</evidence>
<gene>
    <name evidence="5" type="ORF">LCGC14_1190070</name>
</gene>
<name>A0A0F9LPJ2_9ZZZZ</name>
<dbReference type="EMBL" id="LAZR01006031">
    <property type="protein sequence ID" value="KKM95258.1"/>
    <property type="molecule type" value="Genomic_DNA"/>
</dbReference>
<evidence type="ECO:0000256" key="2">
    <source>
        <dbReference type="ARBA" id="ARBA00022481"/>
    </source>
</evidence>
<feature type="compositionally biased region" description="Basic residues" evidence="3">
    <location>
        <begin position="96"/>
        <end position="107"/>
    </location>
</feature>
<evidence type="ECO:0000313" key="5">
    <source>
        <dbReference type="EMBL" id="KKM95258.1"/>
    </source>
</evidence>
<dbReference type="PANTHER" id="PTHR43804">
    <property type="entry name" value="LD18447P"/>
    <property type="match status" value="1"/>
</dbReference>
<protein>
    <recommendedName>
        <fullName evidence="4">Prokaryotic-type class I peptide chain release factors domain-containing protein</fullName>
    </recommendedName>
</protein>
<organism evidence="5">
    <name type="scientific">marine sediment metagenome</name>
    <dbReference type="NCBI Taxonomy" id="412755"/>
    <lineage>
        <taxon>unclassified sequences</taxon>
        <taxon>metagenomes</taxon>
        <taxon>ecological metagenomes</taxon>
    </lineage>
</organism>
<dbReference type="InterPro" id="IPR000352">
    <property type="entry name" value="Pep_chain_release_fac_I"/>
</dbReference>
<dbReference type="Pfam" id="PF00472">
    <property type="entry name" value="RF-1"/>
    <property type="match status" value="1"/>
</dbReference>
<dbReference type="InterPro" id="IPR045853">
    <property type="entry name" value="Pep_chain_release_fac_I_sf"/>
</dbReference>